<gene>
    <name evidence="10" type="ORF">HNQ52_000458</name>
</gene>
<dbReference type="InterPro" id="IPR003838">
    <property type="entry name" value="ABC3_permease_C"/>
</dbReference>
<comment type="caution">
    <text evidence="10">The sequence shown here is derived from an EMBL/GenBank/DDBJ whole genome shotgun (WGS) entry which is preliminary data.</text>
</comment>
<sequence length="788" mass="81735">MRELFLAWRRLALWRGTGLVALVSLGVGCAAVLAVAAVFHHVLVADLPFANGDRLVAVTEVNADGRAMPMAGPNFVDLQARHGGIESLAGYGGDTASVYFDSGTRKLGSYGVTPRFFETLGVVPQGRALTPDLDKAQVAWVSERVWREALGNRATLDGARLTVWDMTLDVVGVIPDELAFPADAQVWFPMGLFGEQRSRTAHNFDAIGRLAAGVTPAQARSDADAIGRVLAKEHAGDIDLASFGIVGLKEDLGARAKPVLWALLFAASLLLAAAAGNVANLALARHLARGHELAVRAALGAARSRLLRGALAEGVCLGLAAAVVGVAAALATLRLFGSMVGAQLPGIADAALQIQTVLPCIALTVLLAIGAYALPMLRGRDDPAASLAEGGARGGPGRASLRLRRGLLAVQIALATVLVAATLLLGRSFAGLLDVDPGFDPSGNVMAEVVLPPEFATERRAQVYERIRESLSTLPDVEAAGLANALPLSGNGANGQFLVEDGKNTTGYAEYRAVSAGYFAAMGMPLREGRDIATTDVAGQPHVAVISRRVARDTFPNGDAIGQRIQYGNMDGDKTAITIVGIVDDVRERGLDRPASATVYVAAAQRGATVREPGFVVRGQGAAAALAQRVVQAVLAVEPAAQASVRPVASLIGDSLALRRFTLQLFAALCGAALALALVGIYSLAAYMVRERQRELAVRLSLGASPASIRRLVLAQGAATQIGGVVAGLVLFAGGARWLSSLVTGIGVHDVSGYLVTAAVLGSCVLLASLVPARRATRVPPMAALRHV</sequence>
<feature type="domain" description="ABC3 transporter permease C-terminal" evidence="8">
    <location>
        <begin position="672"/>
        <end position="781"/>
    </location>
</feature>
<keyword evidence="4 7" id="KW-1133">Transmembrane helix</keyword>
<accession>A0A7W8D592</accession>
<dbReference type="RefSeq" id="WP_183959391.1">
    <property type="nucleotide sequence ID" value="NZ_JACHHP010000001.1"/>
</dbReference>
<evidence type="ECO:0000313" key="11">
    <source>
        <dbReference type="Proteomes" id="UP000521199"/>
    </source>
</evidence>
<dbReference type="Pfam" id="PF02687">
    <property type="entry name" value="FtsX"/>
    <property type="match status" value="2"/>
</dbReference>
<keyword evidence="2" id="KW-1003">Cell membrane</keyword>
<evidence type="ECO:0000256" key="2">
    <source>
        <dbReference type="ARBA" id="ARBA00022475"/>
    </source>
</evidence>
<evidence type="ECO:0000256" key="7">
    <source>
        <dbReference type="SAM" id="Phobius"/>
    </source>
</evidence>
<feature type="transmembrane region" description="Helical" evidence="7">
    <location>
        <begin position="12"/>
        <end position="39"/>
    </location>
</feature>
<organism evidence="10 11">
    <name type="scientific">Chiayiivirga flava</name>
    <dbReference type="NCBI Taxonomy" id="659595"/>
    <lineage>
        <taxon>Bacteria</taxon>
        <taxon>Pseudomonadati</taxon>
        <taxon>Pseudomonadota</taxon>
        <taxon>Gammaproteobacteria</taxon>
        <taxon>Lysobacterales</taxon>
        <taxon>Lysobacteraceae</taxon>
        <taxon>Chiayiivirga</taxon>
    </lineage>
</organism>
<feature type="transmembrane region" description="Helical" evidence="7">
    <location>
        <begin position="718"/>
        <end position="739"/>
    </location>
</feature>
<keyword evidence="11" id="KW-1185">Reference proteome</keyword>
<evidence type="ECO:0000256" key="5">
    <source>
        <dbReference type="ARBA" id="ARBA00023136"/>
    </source>
</evidence>
<keyword evidence="5 7" id="KW-0472">Membrane</keyword>
<keyword evidence="3 7" id="KW-0812">Transmembrane</keyword>
<dbReference type="InterPro" id="IPR050250">
    <property type="entry name" value="Macrolide_Exporter_MacB"/>
</dbReference>
<feature type="transmembrane region" description="Helical" evidence="7">
    <location>
        <begin position="407"/>
        <end position="426"/>
    </location>
</feature>
<protein>
    <submittedName>
        <fullName evidence="10">Putative permease</fullName>
    </submittedName>
</protein>
<evidence type="ECO:0000259" key="8">
    <source>
        <dbReference type="Pfam" id="PF02687"/>
    </source>
</evidence>
<evidence type="ECO:0000313" key="10">
    <source>
        <dbReference type="EMBL" id="MBB5206942.1"/>
    </source>
</evidence>
<evidence type="ECO:0000256" key="1">
    <source>
        <dbReference type="ARBA" id="ARBA00004651"/>
    </source>
</evidence>
<dbReference type="GO" id="GO:0022857">
    <property type="term" value="F:transmembrane transporter activity"/>
    <property type="evidence" value="ECO:0007669"/>
    <property type="project" value="TreeGrafter"/>
</dbReference>
<dbReference type="GO" id="GO:0005886">
    <property type="term" value="C:plasma membrane"/>
    <property type="evidence" value="ECO:0007669"/>
    <property type="project" value="UniProtKB-SubCell"/>
</dbReference>
<evidence type="ECO:0000259" key="9">
    <source>
        <dbReference type="Pfam" id="PF12704"/>
    </source>
</evidence>
<feature type="transmembrane region" description="Helical" evidence="7">
    <location>
        <begin position="751"/>
        <end position="773"/>
    </location>
</feature>
<feature type="transmembrane region" description="Helical" evidence="7">
    <location>
        <begin position="665"/>
        <end position="689"/>
    </location>
</feature>
<dbReference type="AlphaFoldDB" id="A0A7W8D592"/>
<dbReference type="InterPro" id="IPR025857">
    <property type="entry name" value="MacB_PCD"/>
</dbReference>
<dbReference type="Proteomes" id="UP000521199">
    <property type="component" value="Unassembled WGS sequence"/>
</dbReference>
<dbReference type="PANTHER" id="PTHR30572">
    <property type="entry name" value="MEMBRANE COMPONENT OF TRANSPORTER-RELATED"/>
    <property type="match status" value="1"/>
</dbReference>
<dbReference type="Pfam" id="PF12704">
    <property type="entry name" value="MacB_PCD"/>
    <property type="match status" value="2"/>
</dbReference>
<dbReference type="PANTHER" id="PTHR30572:SF4">
    <property type="entry name" value="ABC TRANSPORTER PERMEASE YTRF"/>
    <property type="match status" value="1"/>
</dbReference>
<evidence type="ECO:0000256" key="3">
    <source>
        <dbReference type="ARBA" id="ARBA00022692"/>
    </source>
</evidence>
<evidence type="ECO:0000256" key="6">
    <source>
        <dbReference type="ARBA" id="ARBA00038076"/>
    </source>
</evidence>
<dbReference type="PROSITE" id="PS51257">
    <property type="entry name" value="PROKAR_LIPOPROTEIN"/>
    <property type="match status" value="1"/>
</dbReference>
<reference evidence="10 11" key="1">
    <citation type="submission" date="2020-08" db="EMBL/GenBank/DDBJ databases">
        <title>Genomic Encyclopedia of Type Strains, Phase IV (KMG-IV): sequencing the most valuable type-strain genomes for metagenomic binning, comparative biology and taxonomic classification.</title>
        <authorList>
            <person name="Goeker M."/>
        </authorList>
    </citation>
    <scope>NUCLEOTIDE SEQUENCE [LARGE SCALE GENOMIC DNA]</scope>
    <source>
        <strain evidence="10 11">DSM 24163</strain>
    </source>
</reference>
<proteinExistence type="inferred from homology"/>
<feature type="domain" description="MacB-like periplasmic core" evidence="9">
    <location>
        <begin position="20"/>
        <end position="225"/>
    </location>
</feature>
<comment type="subcellular location">
    <subcellularLocation>
        <location evidence="1">Cell membrane</location>
        <topology evidence="1">Multi-pass membrane protein</topology>
    </subcellularLocation>
</comment>
<comment type="similarity">
    <text evidence="6">Belongs to the ABC-4 integral membrane protein family.</text>
</comment>
<feature type="transmembrane region" description="Helical" evidence="7">
    <location>
        <begin position="356"/>
        <end position="374"/>
    </location>
</feature>
<feature type="transmembrane region" description="Helical" evidence="7">
    <location>
        <begin position="315"/>
        <end position="336"/>
    </location>
</feature>
<evidence type="ECO:0000256" key="4">
    <source>
        <dbReference type="ARBA" id="ARBA00022989"/>
    </source>
</evidence>
<name>A0A7W8D592_9GAMM</name>
<feature type="transmembrane region" description="Helical" evidence="7">
    <location>
        <begin position="259"/>
        <end position="283"/>
    </location>
</feature>
<feature type="domain" description="MacB-like periplasmic core" evidence="9">
    <location>
        <begin position="412"/>
        <end position="610"/>
    </location>
</feature>
<feature type="domain" description="ABC3 transporter permease C-terminal" evidence="8">
    <location>
        <begin position="265"/>
        <end position="370"/>
    </location>
</feature>
<dbReference type="EMBL" id="JACHHP010000001">
    <property type="protein sequence ID" value="MBB5206942.1"/>
    <property type="molecule type" value="Genomic_DNA"/>
</dbReference>